<evidence type="ECO:0000256" key="3">
    <source>
        <dbReference type="ARBA" id="ARBA00022544"/>
    </source>
</evidence>
<evidence type="ECO:0000256" key="4">
    <source>
        <dbReference type="ARBA" id="ARBA00022729"/>
    </source>
</evidence>
<keyword evidence="4" id="KW-0732">Signal</keyword>
<name>E0I5T2_9BACL</name>
<feature type="compositionally biased region" description="Basic and acidic residues" evidence="8">
    <location>
        <begin position="367"/>
        <end position="385"/>
    </location>
</feature>
<protein>
    <submittedName>
        <fullName evidence="11">Germination protein, Ger(X)C family</fullName>
    </submittedName>
</protein>
<dbReference type="GO" id="GO:0016020">
    <property type="term" value="C:membrane"/>
    <property type="evidence" value="ECO:0007669"/>
    <property type="project" value="UniProtKB-SubCell"/>
</dbReference>
<dbReference type="Pfam" id="PF05504">
    <property type="entry name" value="Spore_GerAC"/>
    <property type="match status" value="1"/>
</dbReference>
<gene>
    <name evidence="11" type="ORF">PaecuDRAFT_1004</name>
</gene>
<proteinExistence type="inferred from homology"/>
<dbReference type="InterPro" id="IPR008844">
    <property type="entry name" value="Spore_GerAC-like"/>
</dbReference>
<evidence type="ECO:0000256" key="1">
    <source>
        <dbReference type="ARBA" id="ARBA00004635"/>
    </source>
</evidence>
<dbReference type="eggNOG" id="ENOG502Z9N7">
    <property type="taxonomic scope" value="Bacteria"/>
</dbReference>
<evidence type="ECO:0000313" key="12">
    <source>
        <dbReference type="Proteomes" id="UP000005387"/>
    </source>
</evidence>
<dbReference type="InterPro" id="IPR057336">
    <property type="entry name" value="GerAC_N"/>
</dbReference>
<dbReference type="Proteomes" id="UP000005387">
    <property type="component" value="Unassembled WGS sequence"/>
</dbReference>
<dbReference type="InterPro" id="IPR038501">
    <property type="entry name" value="Spore_GerAC_C_sf"/>
</dbReference>
<dbReference type="InterPro" id="IPR046953">
    <property type="entry name" value="Spore_GerAC-like_C"/>
</dbReference>
<keyword evidence="5" id="KW-0472">Membrane</keyword>
<comment type="subcellular location">
    <subcellularLocation>
        <location evidence="1">Membrane</location>
        <topology evidence="1">Lipid-anchor</topology>
    </subcellularLocation>
</comment>
<dbReference type="NCBIfam" id="TIGR02887">
    <property type="entry name" value="spore_ger_x_C"/>
    <property type="match status" value="1"/>
</dbReference>
<evidence type="ECO:0000256" key="5">
    <source>
        <dbReference type="ARBA" id="ARBA00023136"/>
    </source>
</evidence>
<evidence type="ECO:0000256" key="8">
    <source>
        <dbReference type="SAM" id="MobiDB-lite"/>
    </source>
</evidence>
<dbReference type="AlphaFoldDB" id="E0I5T2"/>
<evidence type="ECO:0000256" key="7">
    <source>
        <dbReference type="ARBA" id="ARBA00023288"/>
    </source>
</evidence>
<evidence type="ECO:0000256" key="2">
    <source>
        <dbReference type="ARBA" id="ARBA00007886"/>
    </source>
</evidence>
<feature type="domain" description="Spore germination protein N-terminal" evidence="10">
    <location>
        <begin position="1"/>
        <end position="171"/>
    </location>
</feature>
<sequence>MNDIAITMGLGVDVAEDGELLVSIQVVDSGEVSASKGTLGRSPVVLYQSKGKTVSEAIQRMSTISPRMIYNSHLRILVLSEALAKRGINDVLDYISRDRQFRTDFSVIISKNSRAEDTLKILTPIEQIPATQLFRALANSEKQWAPTVVVNFDDLIQMMVSGGQQPIVPGIIVIGDADKGSRRTNVTTSVPASRLKYIGLSVFKEDRLEGWLNETESRAYNFIRGNVVNSIGNLTCDDGKFLSLEVQRTQSKLVAKLEKDKPKLSVTLKVEANVAEVACQIELTKEEVIRKLEKKSEQMLKMIMMNTIKHVQQEYQSDIFGFGNEVHRHYPDYWKKLNGDWNTQFAQTPVEVRVETKIRQLGTVSESMDRLEHETTSKKGSEHYK</sequence>
<evidence type="ECO:0000259" key="10">
    <source>
        <dbReference type="Pfam" id="PF25198"/>
    </source>
</evidence>
<reference evidence="11 12" key="1">
    <citation type="submission" date="2010-07" db="EMBL/GenBank/DDBJ databases">
        <title>The draft genome of Paenibacillus curdlanolyticus YK9.</title>
        <authorList>
            <consortium name="US DOE Joint Genome Institute (JGI-PGF)"/>
            <person name="Lucas S."/>
            <person name="Copeland A."/>
            <person name="Lapidus A."/>
            <person name="Cheng J.-F."/>
            <person name="Bruce D."/>
            <person name="Goodwin L."/>
            <person name="Pitluck S."/>
            <person name="Land M.L."/>
            <person name="Hauser L."/>
            <person name="Chang Y.-J."/>
            <person name="Jeffries C."/>
            <person name="Anderson I.J."/>
            <person name="Johnson E."/>
            <person name="Loganathan U."/>
            <person name="Mulhopadhyay B."/>
            <person name="Kyrpides N."/>
            <person name="Woyke T.J."/>
        </authorList>
    </citation>
    <scope>NUCLEOTIDE SEQUENCE [LARGE SCALE GENOMIC DNA]</scope>
    <source>
        <strain evidence="11 12">YK9</strain>
    </source>
</reference>
<dbReference type="EMBL" id="AEDD01000002">
    <property type="protein sequence ID" value="EFM12324.1"/>
    <property type="molecule type" value="Genomic_DNA"/>
</dbReference>
<dbReference type="Gene3D" id="3.30.300.210">
    <property type="entry name" value="Nutrient germinant receptor protein C, domain 3"/>
    <property type="match status" value="1"/>
</dbReference>
<keyword evidence="7" id="KW-0449">Lipoprotein</keyword>
<dbReference type="PANTHER" id="PTHR35789">
    <property type="entry name" value="SPORE GERMINATION PROTEIN B3"/>
    <property type="match status" value="1"/>
</dbReference>
<dbReference type="STRING" id="717606.PaecuDRAFT_1004"/>
<keyword evidence="6" id="KW-0564">Palmitate</keyword>
<dbReference type="GO" id="GO:0009847">
    <property type="term" value="P:spore germination"/>
    <property type="evidence" value="ECO:0007669"/>
    <property type="project" value="InterPro"/>
</dbReference>
<organism evidence="11 12">
    <name type="scientific">Paenibacillus curdlanolyticus YK9</name>
    <dbReference type="NCBI Taxonomy" id="717606"/>
    <lineage>
        <taxon>Bacteria</taxon>
        <taxon>Bacillati</taxon>
        <taxon>Bacillota</taxon>
        <taxon>Bacilli</taxon>
        <taxon>Bacillales</taxon>
        <taxon>Paenibacillaceae</taxon>
        <taxon>Paenibacillus</taxon>
    </lineage>
</organism>
<accession>E0I5T2</accession>
<evidence type="ECO:0000256" key="6">
    <source>
        <dbReference type="ARBA" id="ARBA00023139"/>
    </source>
</evidence>
<evidence type="ECO:0000259" key="9">
    <source>
        <dbReference type="Pfam" id="PF05504"/>
    </source>
</evidence>
<dbReference type="PANTHER" id="PTHR35789:SF1">
    <property type="entry name" value="SPORE GERMINATION PROTEIN B3"/>
    <property type="match status" value="1"/>
</dbReference>
<keyword evidence="12" id="KW-1185">Reference proteome</keyword>
<keyword evidence="3" id="KW-0309">Germination</keyword>
<dbReference type="Pfam" id="PF25198">
    <property type="entry name" value="Spore_GerAC_N"/>
    <property type="match status" value="1"/>
</dbReference>
<comment type="similarity">
    <text evidence="2">Belongs to the GerABKC lipoprotein family.</text>
</comment>
<feature type="region of interest" description="Disordered" evidence="8">
    <location>
        <begin position="365"/>
        <end position="385"/>
    </location>
</feature>
<feature type="domain" description="Spore germination GerAC-like C-terminal" evidence="9">
    <location>
        <begin position="199"/>
        <end position="362"/>
    </location>
</feature>
<evidence type="ECO:0000313" key="11">
    <source>
        <dbReference type="EMBL" id="EFM12324.1"/>
    </source>
</evidence>